<dbReference type="AlphaFoldDB" id="A0A0F4Q4F9"/>
<dbReference type="GeneID" id="58227050"/>
<sequence length="222" mass="25814">MATSHNKARLPANPTLKEINWYKKQLNWGELPPFYHMVSQSLSESENLLEHGFDTAIKRLLDKRNWNLKTLGGQEDHNGIIHCDNKPRIGLHQSFTERGFELSAYAYAGDEKIRHYVRDNAKMEFDVWDPATMEHVIRIGQLHKFIAFFFDNGDEADKALIIHAHKVVHDTVELLRRELNVQAYNGVSIKEFYKMCEKHHNAGGSEFALARLMEPDDYNHKE</sequence>
<evidence type="ECO:0000313" key="1">
    <source>
        <dbReference type="EMBL" id="KJZ02265.1"/>
    </source>
</evidence>
<dbReference type="EMBL" id="JXXZ01000001">
    <property type="protein sequence ID" value="KJZ02265.1"/>
    <property type="molecule type" value="Genomic_DNA"/>
</dbReference>
<comment type="caution">
    <text evidence="1">The sequence shown here is derived from an EMBL/GenBank/DDBJ whole genome shotgun (WGS) entry which is preliminary data.</text>
</comment>
<name>A0A0F4Q4F9_9GAMM</name>
<accession>A0A0F4Q4F9</accession>
<dbReference type="RefSeq" id="WP_045978997.1">
    <property type="nucleotide sequence ID" value="NZ_JXXY01000005.1"/>
</dbReference>
<protein>
    <submittedName>
        <fullName evidence="1">Uncharacterized protein</fullName>
    </submittedName>
</protein>
<reference evidence="1 2" key="1">
    <citation type="journal article" date="2015" name="BMC Genomics">
        <title>Genome mining reveals unlocked bioactive potential of marine Gram-negative bacteria.</title>
        <authorList>
            <person name="Machado H."/>
            <person name="Sonnenschein E.C."/>
            <person name="Melchiorsen J."/>
            <person name="Gram L."/>
        </authorList>
    </citation>
    <scope>NUCLEOTIDE SEQUENCE [LARGE SCALE GENOMIC DNA]</scope>
    <source>
        <strain evidence="1 2">S3137</strain>
    </source>
</reference>
<dbReference type="OrthoDB" id="6226461at2"/>
<dbReference type="Proteomes" id="UP000033664">
    <property type="component" value="Unassembled WGS sequence"/>
</dbReference>
<keyword evidence="2" id="KW-1185">Reference proteome</keyword>
<gene>
    <name evidence="1" type="ORF">TW72_00940</name>
</gene>
<organism evidence="1 2">
    <name type="scientific">Pseudoalteromonas ruthenica</name>
    <dbReference type="NCBI Taxonomy" id="151081"/>
    <lineage>
        <taxon>Bacteria</taxon>
        <taxon>Pseudomonadati</taxon>
        <taxon>Pseudomonadota</taxon>
        <taxon>Gammaproteobacteria</taxon>
        <taxon>Alteromonadales</taxon>
        <taxon>Pseudoalteromonadaceae</taxon>
        <taxon>Pseudoalteromonas</taxon>
    </lineage>
</organism>
<dbReference type="PATRIC" id="fig|151081.8.peg.1367"/>
<dbReference type="eggNOG" id="ENOG502Z8WT">
    <property type="taxonomic scope" value="Bacteria"/>
</dbReference>
<evidence type="ECO:0000313" key="2">
    <source>
        <dbReference type="Proteomes" id="UP000033664"/>
    </source>
</evidence>
<proteinExistence type="predicted"/>